<dbReference type="Pfam" id="PF20341">
    <property type="entry name" value="DUF6636"/>
    <property type="match status" value="1"/>
</dbReference>
<protein>
    <submittedName>
        <fullName evidence="2">Uncharacterized protein</fullName>
    </submittedName>
</protein>
<gene>
    <name evidence="2" type="ORF">DI616_05670</name>
</gene>
<evidence type="ECO:0000313" key="2">
    <source>
        <dbReference type="EMBL" id="TKW67798.1"/>
    </source>
</evidence>
<organism evidence="2 3">
    <name type="scientific">Paracoccus denitrificans</name>
    <dbReference type="NCBI Taxonomy" id="266"/>
    <lineage>
        <taxon>Bacteria</taxon>
        <taxon>Pseudomonadati</taxon>
        <taxon>Pseudomonadota</taxon>
        <taxon>Alphaproteobacteria</taxon>
        <taxon>Rhodobacterales</taxon>
        <taxon>Paracoccaceae</taxon>
        <taxon>Paracoccus</taxon>
    </lineage>
</organism>
<evidence type="ECO:0000256" key="1">
    <source>
        <dbReference type="SAM" id="SignalP"/>
    </source>
</evidence>
<keyword evidence="1" id="KW-0732">Signal</keyword>
<name>A0A533IDV6_PARDE</name>
<dbReference type="Proteomes" id="UP000315344">
    <property type="component" value="Unassembled WGS sequence"/>
</dbReference>
<reference evidence="2 3" key="1">
    <citation type="journal article" date="2017" name="Nat. Commun.">
        <title>In situ click chemistry generation of cyclooxygenase-2 inhibitors.</title>
        <authorList>
            <person name="Bhardwaj A."/>
            <person name="Kaur J."/>
            <person name="Wuest M."/>
            <person name="Wuest F."/>
        </authorList>
    </citation>
    <scope>NUCLEOTIDE SEQUENCE [LARGE SCALE GENOMIC DNA]</scope>
    <source>
        <strain evidence="2">S2_012_000_R3_94</strain>
    </source>
</reference>
<proteinExistence type="predicted"/>
<dbReference type="AlphaFoldDB" id="A0A533IDV6"/>
<feature type="chain" id="PRO_5022112082" evidence="1">
    <location>
        <begin position="29"/>
        <end position="151"/>
    </location>
</feature>
<dbReference type="EMBL" id="VAFL01000003">
    <property type="protein sequence ID" value="TKW67798.1"/>
    <property type="molecule type" value="Genomic_DNA"/>
</dbReference>
<evidence type="ECO:0000313" key="3">
    <source>
        <dbReference type="Proteomes" id="UP000315344"/>
    </source>
</evidence>
<comment type="caution">
    <text evidence="2">The sequence shown here is derived from an EMBL/GenBank/DDBJ whole genome shotgun (WGS) entry which is preliminary data.</text>
</comment>
<dbReference type="InterPro" id="IPR046576">
    <property type="entry name" value="DUF6636"/>
</dbReference>
<accession>A0A533IDV6</accession>
<feature type="signal peptide" evidence="1">
    <location>
        <begin position="1"/>
        <end position="28"/>
    </location>
</feature>
<sequence>MPLVNLPAVTRLRVFCLVVILAPVTALAGDAVVDFASPTGNIYCIFRDVEDVSPSGVHCEIYDFIPSQPDPFDVDCHEPPIDWGAQVDLGSTGMAQPVCSGDPVGEGAMELPYGYTITGEGITCASDTGGVTCTNRDGHGFTLSRSRQVLF</sequence>